<dbReference type="GO" id="GO:0003677">
    <property type="term" value="F:DNA binding"/>
    <property type="evidence" value="ECO:0007669"/>
    <property type="project" value="InterPro"/>
</dbReference>
<dbReference type="EMBL" id="CP009286">
    <property type="protein sequence ID" value="AIQ62864.1"/>
    <property type="molecule type" value="Genomic_DNA"/>
</dbReference>
<proteinExistence type="predicted"/>
<organism evidence="1 2">
    <name type="scientific">Paenibacillus stellifer</name>
    <dbReference type="NCBI Taxonomy" id="169760"/>
    <lineage>
        <taxon>Bacteria</taxon>
        <taxon>Bacillati</taxon>
        <taxon>Bacillota</taxon>
        <taxon>Bacilli</taxon>
        <taxon>Bacillales</taxon>
        <taxon>Paenibacillaceae</taxon>
        <taxon>Paenibacillus</taxon>
    </lineage>
</organism>
<reference evidence="1 2" key="1">
    <citation type="submission" date="2014-08" db="EMBL/GenBank/DDBJ databases">
        <title>Comparative genomics of the Paenibacillus odorifer group.</title>
        <authorList>
            <person name="den Bakker H.C."/>
            <person name="Tsai Y.-C."/>
            <person name="Martin N."/>
            <person name="Korlach J."/>
            <person name="Wiedmann M."/>
        </authorList>
    </citation>
    <scope>NUCLEOTIDE SEQUENCE [LARGE SCALE GENOMIC DNA]</scope>
    <source>
        <strain evidence="1 2">DSM 14472</strain>
    </source>
</reference>
<dbReference type="HOGENOM" id="CLU_192101_0_0_9"/>
<sequence>MSRRRPITPFGWAIKQRLAEKKLTQQEFCELHDIPPYRLSNMIHGTRLTRRYRIQVERLLELPPDNHRP</sequence>
<dbReference type="RefSeq" id="WP_038694324.1">
    <property type="nucleotide sequence ID" value="NZ_CP009286.1"/>
</dbReference>
<protein>
    <submittedName>
        <fullName evidence="1">Rha family transcriptional regulator</fullName>
    </submittedName>
</protein>
<dbReference type="OrthoDB" id="2469332at2"/>
<accession>A0A089N2F3</accession>
<evidence type="ECO:0000313" key="1">
    <source>
        <dbReference type="EMBL" id="AIQ62864.1"/>
    </source>
</evidence>
<dbReference type="KEGG" id="pste:PSTEL_06850"/>
<keyword evidence="2" id="KW-1185">Reference proteome</keyword>
<dbReference type="Gene3D" id="1.10.260.40">
    <property type="entry name" value="lambda repressor-like DNA-binding domains"/>
    <property type="match status" value="1"/>
</dbReference>
<dbReference type="InterPro" id="IPR010982">
    <property type="entry name" value="Lambda_DNA-bd_dom_sf"/>
</dbReference>
<gene>
    <name evidence="1" type="ORF">PSTEL_06850</name>
</gene>
<name>A0A089N2F3_9BACL</name>
<dbReference type="Proteomes" id="UP000029507">
    <property type="component" value="Chromosome"/>
</dbReference>
<evidence type="ECO:0000313" key="2">
    <source>
        <dbReference type="Proteomes" id="UP000029507"/>
    </source>
</evidence>
<dbReference type="AlphaFoldDB" id="A0A089N2F3"/>
<dbReference type="SUPFAM" id="SSF47413">
    <property type="entry name" value="lambda repressor-like DNA-binding domains"/>
    <property type="match status" value="1"/>
</dbReference>